<dbReference type="SUPFAM" id="SSF53850">
    <property type="entry name" value="Periplasmic binding protein-like II"/>
    <property type="match status" value="1"/>
</dbReference>
<name>A0A4U9D375_RAOTE</name>
<evidence type="ECO:0000313" key="2">
    <source>
        <dbReference type="Proteomes" id="UP000339249"/>
    </source>
</evidence>
<dbReference type="AlphaFoldDB" id="A0A4U9D375"/>
<sequence>MLRKVHLDYPNISFTLTTMNNVDIQQALMSGDADFGLC</sequence>
<gene>
    <name evidence="1" type="ORF">NCTC9185_02060</name>
</gene>
<accession>A0A4U9D375</accession>
<dbReference type="EMBL" id="CABDVU010000001">
    <property type="protein sequence ID" value="VTN10145.1"/>
    <property type="molecule type" value="Genomic_DNA"/>
</dbReference>
<reference evidence="1 2" key="1">
    <citation type="submission" date="2019-04" db="EMBL/GenBank/DDBJ databases">
        <authorList>
            <consortium name="Pathogen Informatics"/>
        </authorList>
    </citation>
    <scope>NUCLEOTIDE SEQUENCE [LARGE SCALE GENOMIC DNA]</scope>
    <source>
        <strain evidence="1 2">NCTC9185</strain>
    </source>
</reference>
<organism evidence="1 2">
    <name type="scientific">Raoultella terrigena</name>
    <name type="common">Klebsiella terrigena</name>
    <dbReference type="NCBI Taxonomy" id="577"/>
    <lineage>
        <taxon>Bacteria</taxon>
        <taxon>Pseudomonadati</taxon>
        <taxon>Pseudomonadota</taxon>
        <taxon>Gammaproteobacteria</taxon>
        <taxon>Enterobacterales</taxon>
        <taxon>Enterobacteriaceae</taxon>
        <taxon>Klebsiella/Raoultella group</taxon>
        <taxon>Raoultella</taxon>
    </lineage>
</organism>
<proteinExistence type="predicted"/>
<dbReference type="Gene3D" id="3.40.190.10">
    <property type="entry name" value="Periplasmic binding protein-like II"/>
    <property type="match status" value="1"/>
</dbReference>
<protein>
    <submittedName>
        <fullName evidence="1">Uncharacterized protein</fullName>
    </submittedName>
</protein>
<dbReference type="Proteomes" id="UP000339249">
    <property type="component" value="Unassembled WGS sequence"/>
</dbReference>
<evidence type="ECO:0000313" key="1">
    <source>
        <dbReference type="EMBL" id="VTN10145.1"/>
    </source>
</evidence>